<evidence type="ECO:0000256" key="7">
    <source>
        <dbReference type="ARBA" id="ARBA00031762"/>
    </source>
</evidence>
<dbReference type="PANTHER" id="PTHR44662:SF1">
    <property type="entry name" value="WD REPEAT-CONTAINING PROTEIN 81"/>
    <property type="match status" value="1"/>
</dbReference>
<evidence type="ECO:0000256" key="4">
    <source>
        <dbReference type="ARBA" id="ARBA00022771"/>
    </source>
</evidence>
<dbReference type="SUPFAM" id="SSF49599">
    <property type="entry name" value="TRAF domain-like"/>
    <property type="match status" value="1"/>
</dbReference>
<dbReference type="InterPro" id="IPR027417">
    <property type="entry name" value="P-loop_NTPase"/>
</dbReference>
<proteinExistence type="predicted"/>
<dbReference type="InterPro" id="IPR008092">
    <property type="entry name" value="Ribosomal_mS29_met"/>
</dbReference>
<dbReference type="InterPro" id="IPR011009">
    <property type="entry name" value="Kinase-like_dom_sf"/>
</dbReference>
<dbReference type="CDD" id="cd06071">
    <property type="entry name" value="Beach"/>
    <property type="match status" value="1"/>
</dbReference>
<dbReference type="PRINTS" id="PR01716">
    <property type="entry name" value="DEATHASSOCP3"/>
</dbReference>
<dbReference type="PROSITE" id="PS50089">
    <property type="entry name" value="ZF_RING_2"/>
    <property type="match status" value="1"/>
</dbReference>
<dbReference type="GO" id="GO:0005761">
    <property type="term" value="C:mitochondrial ribosome"/>
    <property type="evidence" value="ECO:0007669"/>
    <property type="project" value="InterPro"/>
</dbReference>
<evidence type="ECO:0000256" key="8">
    <source>
        <dbReference type="PROSITE-ProRule" id="PRU00175"/>
    </source>
</evidence>
<evidence type="ECO:0000256" key="10">
    <source>
        <dbReference type="SAM" id="Coils"/>
    </source>
</evidence>
<dbReference type="InterPro" id="IPR017907">
    <property type="entry name" value="Znf_RING_CS"/>
</dbReference>
<dbReference type="Pfam" id="PF08941">
    <property type="entry name" value="USP8_interact"/>
    <property type="match status" value="1"/>
</dbReference>
<dbReference type="SUPFAM" id="SSF160088">
    <property type="entry name" value="NRDP1 C-terminal domain-like"/>
    <property type="match status" value="1"/>
</dbReference>
<feature type="domain" description="BEACH" evidence="12">
    <location>
        <begin position="265"/>
        <end position="530"/>
    </location>
</feature>
<dbReference type="PROSITE" id="PS00518">
    <property type="entry name" value="ZF_RING_1"/>
    <property type="match status" value="1"/>
</dbReference>
<evidence type="ECO:0000256" key="2">
    <source>
        <dbReference type="ARBA" id="ARBA00015711"/>
    </source>
</evidence>
<dbReference type="GO" id="GO:0035014">
    <property type="term" value="F:phosphatidylinositol 3-kinase regulator activity"/>
    <property type="evidence" value="ECO:0007669"/>
    <property type="project" value="TreeGrafter"/>
</dbReference>
<dbReference type="InterPro" id="IPR052651">
    <property type="entry name" value="WDR81"/>
</dbReference>
<evidence type="ECO:0000256" key="1">
    <source>
        <dbReference type="ARBA" id="ARBA00004419"/>
    </source>
</evidence>
<dbReference type="Gene3D" id="2.130.10.10">
    <property type="entry name" value="YVTN repeat-like/Quinoprotein amine dehydrogenase"/>
    <property type="match status" value="2"/>
</dbReference>
<gene>
    <name evidence="13" type="ORF">DGYR_LOCUS4126</name>
</gene>
<dbReference type="SMART" id="SM00320">
    <property type="entry name" value="WD40"/>
    <property type="match status" value="6"/>
</dbReference>
<comment type="caution">
    <text evidence="13">The sequence shown here is derived from an EMBL/GenBank/DDBJ whole genome shotgun (WGS) entry which is preliminary data.</text>
</comment>
<dbReference type="InterPro" id="IPR015943">
    <property type="entry name" value="WD40/YVTN_repeat-like_dom_sf"/>
</dbReference>
<dbReference type="GO" id="GO:0008270">
    <property type="term" value="F:zinc ion binding"/>
    <property type="evidence" value="ECO:0007669"/>
    <property type="project" value="UniProtKB-KW"/>
</dbReference>
<dbReference type="SUPFAM" id="SSF57850">
    <property type="entry name" value="RING/U-box"/>
    <property type="match status" value="1"/>
</dbReference>
<dbReference type="GO" id="GO:0006915">
    <property type="term" value="P:apoptotic process"/>
    <property type="evidence" value="ECO:0007669"/>
    <property type="project" value="InterPro"/>
</dbReference>
<evidence type="ECO:0000313" key="14">
    <source>
        <dbReference type="Proteomes" id="UP000549394"/>
    </source>
</evidence>
<dbReference type="SMART" id="SM00184">
    <property type="entry name" value="RING"/>
    <property type="match status" value="1"/>
</dbReference>
<reference evidence="13 14" key="1">
    <citation type="submission" date="2020-08" db="EMBL/GenBank/DDBJ databases">
        <authorList>
            <person name="Hejnol A."/>
        </authorList>
    </citation>
    <scope>NUCLEOTIDE SEQUENCE [LARGE SCALE GENOMIC DNA]</scope>
</reference>
<dbReference type="InterPro" id="IPR015036">
    <property type="entry name" value="NRDP1"/>
</dbReference>
<dbReference type="GO" id="GO:0035973">
    <property type="term" value="P:aggrephagy"/>
    <property type="evidence" value="ECO:0007669"/>
    <property type="project" value="TreeGrafter"/>
</dbReference>
<dbReference type="GO" id="GO:0015935">
    <property type="term" value="C:small ribosomal subunit"/>
    <property type="evidence" value="ECO:0007669"/>
    <property type="project" value="InterPro"/>
</dbReference>
<dbReference type="Gene3D" id="1.10.1540.10">
    <property type="entry name" value="BEACH domain"/>
    <property type="match status" value="1"/>
</dbReference>
<evidence type="ECO:0000259" key="12">
    <source>
        <dbReference type="PROSITE" id="PS50197"/>
    </source>
</evidence>
<feature type="domain" description="RING-type" evidence="11">
    <location>
        <begin position="1624"/>
        <end position="1663"/>
    </location>
</feature>
<evidence type="ECO:0000256" key="6">
    <source>
        <dbReference type="ARBA" id="ARBA00030556"/>
    </source>
</evidence>
<evidence type="ECO:0000313" key="13">
    <source>
        <dbReference type="EMBL" id="CAD5115375.1"/>
    </source>
</evidence>
<dbReference type="SUPFAM" id="SSF81837">
    <property type="entry name" value="BEACH domain"/>
    <property type="match status" value="1"/>
</dbReference>
<dbReference type="PROSITE" id="PS50082">
    <property type="entry name" value="WD_REPEATS_2"/>
    <property type="match status" value="1"/>
</dbReference>
<name>A0A7I8VJD4_9ANNE</name>
<dbReference type="SUPFAM" id="SSF52540">
    <property type="entry name" value="P-loop containing nucleoside triphosphate hydrolases"/>
    <property type="match status" value="1"/>
</dbReference>
<evidence type="ECO:0000259" key="11">
    <source>
        <dbReference type="PROSITE" id="PS50089"/>
    </source>
</evidence>
<dbReference type="Proteomes" id="UP000549394">
    <property type="component" value="Unassembled WGS sequence"/>
</dbReference>
<dbReference type="InterPro" id="IPR000409">
    <property type="entry name" value="BEACH_dom"/>
</dbReference>
<keyword evidence="9" id="KW-0853">WD repeat</keyword>
<dbReference type="SUPFAM" id="SSF50978">
    <property type="entry name" value="WD40 repeat-like"/>
    <property type="match status" value="1"/>
</dbReference>
<protein>
    <recommendedName>
        <fullName evidence="2">E3 ubiquitin-protein ligase NRDP1</fullName>
    </recommendedName>
    <alternativeName>
        <fullName evidence="6">RING finger protein 41</fullName>
    </alternativeName>
    <alternativeName>
        <fullName evidence="7">RING-type E3 ubiquitin transferase NRDP1</fullName>
    </alternativeName>
</protein>
<dbReference type="InterPro" id="IPR013083">
    <property type="entry name" value="Znf_RING/FYVE/PHD"/>
</dbReference>
<keyword evidence="4 8" id="KW-0863">Zinc-finger</keyword>
<evidence type="ECO:0000256" key="3">
    <source>
        <dbReference type="ARBA" id="ARBA00022723"/>
    </source>
</evidence>
<evidence type="ECO:0000256" key="5">
    <source>
        <dbReference type="ARBA" id="ARBA00022833"/>
    </source>
</evidence>
<dbReference type="SMART" id="SM01026">
    <property type="entry name" value="Beach"/>
    <property type="match status" value="1"/>
</dbReference>
<dbReference type="InterPro" id="IPR001680">
    <property type="entry name" value="WD40_rpt"/>
</dbReference>
<keyword evidence="3" id="KW-0479">Metal-binding</keyword>
<dbReference type="SUPFAM" id="SSF56112">
    <property type="entry name" value="Protein kinase-like (PK-like)"/>
    <property type="match status" value="1"/>
</dbReference>
<organism evidence="13 14">
    <name type="scientific">Dimorphilus gyrociliatus</name>
    <dbReference type="NCBI Taxonomy" id="2664684"/>
    <lineage>
        <taxon>Eukaryota</taxon>
        <taxon>Metazoa</taxon>
        <taxon>Spiralia</taxon>
        <taxon>Lophotrochozoa</taxon>
        <taxon>Annelida</taxon>
        <taxon>Polychaeta</taxon>
        <taxon>Polychaeta incertae sedis</taxon>
        <taxon>Dinophilidae</taxon>
        <taxon>Dimorphilus</taxon>
    </lineage>
</organism>
<dbReference type="InterPro" id="IPR036322">
    <property type="entry name" value="WD40_repeat_dom_sf"/>
</dbReference>
<accession>A0A7I8VJD4</accession>
<keyword evidence="14" id="KW-1185">Reference proteome</keyword>
<comment type="subcellular location">
    <subcellularLocation>
        <location evidence="1">Cytoplasmic vesicle</location>
        <location evidence="1">Autophagosome</location>
    </subcellularLocation>
</comment>
<dbReference type="UniPathway" id="UPA00143"/>
<dbReference type="PROSITE" id="PS50294">
    <property type="entry name" value="WD_REPEATS_REGION"/>
    <property type="match status" value="1"/>
</dbReference>
<dbReference type="PANTHER" id="PTHR44662">
    <property type="entry name" value="WD REPEAT-CONTAINING PROTEIN 81"/>
    <property type="match status" value="1"/>
</dbReference>
<keyword evidence="10" id="KW-0175">Coiled coil</keyword>
<dbReference type="OrthoDB" id="29306at2759"/>
<dbReference type="Pfam" id="PF02138">
    <property type="entry name" value="Beach"/>
    <property type="match status" value="1"/>
</dbReference>
<dbReference type="EMBL" id="CAJFCJ010000006">
    <property type="protein sequence ID" value="CAD5115375.1"/>
    <property type="molecule type" value="Genomic_DNA"/>
</dbReference>
<dbReference type="Gene3D" id="3.30.40.10">
    <property type="entry name" value="Zinc/RING finger domain, C3HC4 (zinc finger)"/>
    <property type="match status" value="2"/>
</dbReference>
<dbReference type="InterPro" id="IPR036372">
    <property type="entry name" value="BEACH_dom_sf"/>
</dbReference>
<dbReference type="Pfam" id="PF00400">
    <property type="entry name" value="WD40"/>
    <property type="match status" value="3"/>
</dbReference>
<dbReference type="InterPro" id="IPR037255">
    <property type="entry name" value="NRDP1_C"/>
</dbReference>
<dbReference type="GO" id="GO:0061630">
    <property type="term" value="F:ubiquitin protein ligase activity"/>
    <property type="evidence" value="ECO:0007669"/>
    <property type="project" value="InterPro"/>
</dbReference>
<dbReference type="GO" id="GO:0016567">
    <property type="term" value="P:protein ubiquitination"/>
    <property type="evidence" value="ECO:0007669"/>
    <property type="project" value="UniProtKB-UniPathway"/>
</dbReference>
<feature type="coiled-coil region" evidence="10">
    <location>
        <begin position="1744"/>
        <end position="1771"/>
    </location>
</feature>
<keyword evidence="5" id="KW-0862">Zinc</keyword>
<dbReference type="InterPro" id="IPR001841">
    <property type="entry name" value="Znf_RING"/>
</dbReference>
<dbReference type="GO" id="GO:0005776">
    <property type="term" value="C:autophagosome"/>
    <property type="evidence" value="ECO:0007669"/>
    <property type="project" value="UniProtKB-SubCell"/>
</dbReference>
<dbReference type="InterPro" id="IPR019368">
    <property type="entry name" value="Ribosomal_mS29"/>
</dbReference>
<evidence type="ECO:0000256" key="9">
    <source>
        <dbReference type="PROSITE-ProRule" id="PRU00221"/>
    </source>
</evidence>
<dbReference type="PROSITE" id="PS50197">
    <property type="entry name" value="BEACH"/>
    <property type="match status" value="1"/>
</dbReference>
<dbReference type="Pfam" id="PF10236">
    <property type="entry name" value="DAP3"/>
    <property type="match status" value="1"/>
</dbReference>
<feature type="repeat" description="WD" evidence="9">
    <location>
        <begin position="1268"/>
        <end position="1303"/>
    </location>
</feature>
<sequence length="2295" mass="263839">MLQDLEKSISEDLLIPFFCIRATSNVDAVCLVSTSWLDHFRNQKSPQYNAKHWVHLDKSLCSDLLAPTTTSLPKNFIKVAVEKLILTDLNVESLIDREFIQEHSSLLQTLSRESIDSLHLKALNSYTKAFLFGNFSPKLSKVDKQRHIVSRLLTKLFKTQELEGLLRCEGIYEKKNNLYIVREYRKHNLVDAFKFSPNFLSGYMPCLFIIYQLVRTIHFLHTIGLSFGDVRLNDISCDSRFWIKVRQPKLNCIYKDITTVKVPNQNEDNLQKLLNDMNRWQNGELSNLEYLLLLNELAGRRRNDPNYHPIVPWVTNFMKKDDIRDLTMSKYRLNKGDPQLDITYSQALERGDHNAHHVSEVLSDITYYMYKARNTDKSILCKHVREKWVPGEYPSTMARLYSWTPDECIPEFFEDLNILVSIHDDLPDLILPDWCKSPRDFINWHRSVLESDEVSLQLHNWIDITFGYKLTGDDAVVEKNVCLQFVDQHTDLRNYGVLQLFRKPHPQKFPKINTAISLQPDWKNLELLYRLEKKKKFSESFMPNNNSLPNSKNYQNENNYISSLLSRDLQCLSCLIVEIYCPNQFVHSPCFSFIDRFRIARKTCQESLRPFPRVLHQLLKVLLVLDQKDLDLREEKYGNLFQYSTYFDKKINTNIILLNYSSIFPISPFIKVFYEVFKFVKSVADNEEKVKQQILILSNFFIKYRNELRDEALKMAISLALPYMNDVTWSPSAVWELFNSTACCMSKQEMDKYLINPIERLYERSVTSPKHMKLYHRVFIVQLIVRMGLEKFLNTFAKSLVKAVTGQRNFGEDLNTSSESQESEEKSSKLYEDQDVFDVHMDENIDYEEKDDQAHNHNYNEEKDAKSKSNSSFSGIKCNISEAASETMQWLSHRLGPVLTSKYVSRNLLGMLAGCYYSHLIESATDDDSSCSVGRRLIGDVAASRVANCLIDIAILYGEQVIILQYYSYFTEIVKISSEKLTLRNQSAVIASITLLQHTIPYLSDSILMENLESIVLNEFLIPCIELVTSETVRFPSSYRGRQGLAYRVVDVLYLISMRIGCDLTRKKLTKALTLFFKGFSKDRSSRRPQKRKEHVRSSSDVSVASCLEMLNNPVEEETIDNYSVEESSLELEDTFNKELAFYSYIPLSRLAGDIHFKNILTNNDYLRNLCAEFEEQENLNRITLPVPVKVKEGSTMGTNVSVIGNKISVQHAETGSDMNTARQNEQMLLNNQRHLKGNWLAYWEKEIGFHEESSIYSDFHQIKLQTFDGHKNYIKDLCILDNENSLLSASKDKTVKVWSVRNMGNGNSRTLPQFTYTRHTKSVFAVSFSPSSLRALSCDGVIHEWDPFMGVNIRSLTAQQSVTVMKRFPEPSSCIMSATADGKLRLVDLRTPNGFTYQLRSSLASNTSVRCLDISPNGKSVAVGQSNGYLSIFDVRTGLVSGIWKAHDSEILKVKSVPHFTDQSIFVTSSTDSNVYLWKAESCKVIGSLKSLTEPVHCIEFFRKQLVCSTTTNKIAFQTQPLNYKNIINSSTVKLQHDIIKGQLTAFKVLPLNRMLLVANDHGLITLTVKSLPKQSGAVQFQREKGRFPVSQNRSLTLNIPGTHPMGFEITRFTGKVDEELICTICGGVLQDPVAAGPCEHVFCKSCITQWLSRQCSCPVDRGGLTTQQLQTVPRIVRNMLARLEIRCENALHGCTSIVKLDMLEGHIIECEFNPRKPVLCDKCDIEIPKDQLPTHSCIRELKKLFMNQIEVYQKRVEKAEAEVEQLKRELRSRWNMRLAGGETDELSRWASDMELARVTRWGGMISTPDAVLQAVIKRALIDAGCPQSAVGELMDNAHERRWPPGLSTLETRQLNRRHYERYVTRRVPGKQAVLVLPSDNQHMPDDLLLSSGLVMIFAHAILFEIFLISYCKEPIYGKNFFKDAMNNDENATNPSLKHTKYPCTTKVTDPREQGVEQESLFYKIEKEDVDKFLEKSLPFDYQRLASAFNEHCLMIRKPALKVIDCLKKTDFSAPTIRYLLYGKEGTGKTTSMAHILHYASKEDFLIIHVPWAGFWSKHFKEWTPSTWNEDRIDMSVEALEWLVHFHKMNSHLLVDSLTIEGNYTWSKREKTESGSSLGQLINLAVDRTKYSCDIVGVLLKEIKLLASNNKLKVLVAIDGVNSFWHKTRISLPYGNVVPASRLSLVHNFKKLLKNDWSGGSVVCTVDPMSNPRNMRSSYLPAYLLTKEGFHYMEPFIPIKTTEYNNKEMQSCLDYYFSNNWIQVENADSEEGRSELTFLSQKNPRELVNVLRGW</sequence>
<dbReference type="Pfam" id="PF13923">
    <property type="entry name" value="zf-C3HC4_2"/>
    <property type="match status" value="1"/>
</dbReference>